<proteinExistence type="predicted"/>
<keyword evidence="2" id="KW-0496">Mitochondrion</keyword>
<dbReference type="EMBL" id="HF548560">
    <property type="protein sequence ID" value="CCO25800.1"/>
    <property type="molecule type" value="Genomic_DNA"/>
</dbReference>
<organism evidence="2">
    <name type="scientific">Rhodosoma turcicum</name>
    <dbReference type="NCBI Taxonomy" id="1256665"/>
    <lineage>
        <taxon>Eukaryota</taxon>
        <taxon>Metazoa</taxon>
        <taxon>Chordata</taxon>
        <taxon>Tunicata</taxon>
        <taxon>Ascidiacea</taxon>
        <taxon>Phlebobranchia</taxon>
        <taxon>Corellidae</taxon>
        <taxon>Rhodosoma</taxon>
    </lineage>
</organism>
<dbReference type="GeneID" id="16191601"/>
<reference evidence="2" key="1">
    <citation type="journal article" date="2013" name="Genome Biol. Evol.">
        <title>Deep Sequencing of Mixed Total DNA without Barcodes Allows Efficient Assembly of Highly Plastic Ascidian Mitochondrial Genomes.</title>
        <authorList>
            <person name="Rubinstein N."/>
            <person name="Feldstein T."/>
            <person name="Shenkar N."/>
            <person name="Botero Castro F."/>
            <person name="Griggio F."/>
            <person name="Mastrototaro F."/>
            <person name="Delsuc F."/>
            <person name="Douzery E.J.P."/>
            <person name="Gissi C."/>
            <person name="Huchon D."/>
        </authorList>
    </citation>
    <scope>NUCLEOTIDE SEQUENCE</scope>
    <source>
        <tissue evidence="2">Gonads</tissue>
    </source>
</reference>
<accession>S0DF40</accession>
<gene>
    <name evidence="2" type="primary">atp8</name>
</gene>
<name>S0DF40_9ASCI</name>
<evidence type="ECO:0000313" key="2">
    <source>
        <dbReference type="EMBL" id="CCO25800.1"/>
    </source>
</evidence>
<protein>
    <submittedName>
        <fullName evidence="2">ATPase subunit 8</fullName>
    </submittedName>
</protein>
<geneLocation type="mitochondrion" evidence="2"/>
<keyword evidence="1" id="KW-0812">Transmembrane</keyword>
<sequence>MPHLNMYSVFILLFSLCLVFFSFFFFWDAEGL</sequence>
<dbReference type="RefSeq" id="YP_008083021.1">
    <property type="nucleotide sequence ID" value="NC_021468.1"/>
</dbReference>
<evidence type="ECO:0000256" key="1">
    <source>
        <dbReference type="SAM" id="Phobius"/>
    </source>
</evidence>
<dbReference type="AlphaFoldDB" id="S0DF40"/>
<feature type="transmembrane region" description="Helical" evidence="1">
    <location>
        <begin position="6"/>
        <end position="27"/>
    </location>
</feature>
<dbReference type="CTD" id="4509"/>
<keyword evidence="1" id="KW-1133">Transmembrane helix</keyword>
<keyword evidence="1" id="KW-0472">Membrane</keyword>